<evidence type="ECO:0008006" key="4">
    <source>
        <dbReference type="Google" id="ProtNLM"/>
    </source>
</evidence>
<accession>A0A024T7Z6</accession>
<dbReference type="AlphaFoldDB" id="A0A024T7Z6"/>
<protein>
    <recommendedName>
        <fullName evidence="4">IBB domain-containing protein</fullName>
    </recommendedName>
</protein>
<dbReference type="VEuPathDB" id="FungiDB:H310_15155"/>
<reference evidence="3" key="1">
    <citation type="submission" date="2013-12" db="EMBL/GenBank/DDBJ databases">
        <title>The Genome Sequence of Aphanomyces invadans NJM9701.</title>
        <authorList>
            <consortium name="The Broad Institute Genomics Platform"/>
            <person name="Russ C."/>
            <person name="Tyler B."/>
            <person name="van West P."/>
            <person name="Dieguez-Uribeondo J."/>
            <person name="Young S.K."/>
            <person name="Zeng Q."/>
            <person name="Gargeya S."/>
            <person name="Fitzgerald M."/>
            <person name="Abouelleil A."/>
            <person name="Alvarado L."/>
            <person name="Chapman S.B."/>
            <person name="Gainer-Dewar J."/>
            <person name="Goldberg J."/>
            <person name="Griggs A."/>
            <person name="Gujja S."/>
            <person name="Hansen M."/>
            <person name="Howarth C."/>
            <person name="Imamovic A."/>
            <person name="Ireland A."/>
            <person name="Larimer J."/>
            <person name="McCowan C."/>
            <person name="Murphy C."/>
            <person name="Pearson M."/>
            <person name="Poon T.W."/>
            <person name="Priest M."/>
            <person name="Roberts A."/>
            <person name="Saif S."/>
            <person name="Shea T."/>
            <person name="Sykes S."/>
            <person name="Wortman J."/>
            <person name="Nusbaum C."/>
            <person name="Birren B."/>
        </authorList>
    </citation>
    <scope>NUCLEOTIDE SEQUENCE [LARGE SCALE GENOMIC DNA]</scope>
    <source>
        <strain evidence="3">NJM9701</strain>
    </source>
</reference>
<evidence type="ECO:0000256" key="1">
    <source>
        <dbReference type="SAM" id="Coils"/>
    </source>
</evidence>
<organism evidence="3">
    <name type="scientific">Aphanomyces invadans</name>
    <dbReference type="NCBI Taxonomy" id="157072"/>
    <lineage>
        <taxon>Eukaryota</taxon>
        <taxon>Sar</taxon>
        <taxon>Stramenopiles</taxon>
        <taxon>Oomycota</taxon>
        <taxon>Saprolegniomycetes</taxon>
        <taxon>Saprolegniales</taxon>
        <taxon>Verrucalvaceae</taxon>
        <taxon>Aphanomyces</taxon>
    </lineage>
</organism>
<name>A0A024T7Z6_9STRA</name>
<sequence length="70" mass="8125">MKSQGNRNMNEEDDSGGGGCGKMLKVLSLTNVSSKNGLEHRKLMFEKDMEERKLERIKEKNREKRAKDRK</sequence>
<evidence type="ECO:0000313" key="3">
    <source>
        <dbReference type="EMBL" id="ETV90004.1"/>
    </source>
</evidence>
<proteinExistence type="predicted"/>
<dbReference type="EMBL" id="KI914147">
    <property type="protein sequence ID" value="ETV90004.1"/>
    <property type="molecule type" value="Genomic_DNA"/>
</dbReference>
<feature type="non-terminal residue" evidence="3">
    <location>
        <position position="70"/>
    </location>
</feature>
<dbReference type="GeneID" id="20092205"/>
<gene>
    <name evidence="3" type="ORF">H310_15155</name>
</gene>
<evidence type="ECO:0000256" key="2">
    <source>
        <dbReference type="SAM" id="MobiDB-lite"/>
    </source>
</evidence>
<keyword evidence="1" id="KW-0175">Coiled coil</keyword>
<feature type="coiled-coil region" evidence="1">
    <location>
        <begin position="40"/>
        <end position="67"/>
    </location>
</feature>
<dbReference type="RefSeq" id="XP_008881364.1">
    <property type="nucleotide sequence ID" value="XM_008883142.1"/>
</dbReference>
<feature type="region of interest" description="Disordered" evidence="2">
    <location>
        <begin position="1"/>
        <end position="22"/>
    </location>
</feature>